<evidence type="ECO:0000313" key="4">
    <source>
        <dbReference type="EMBL" id="PPE73283.1"/>
    </source>
</evidence>
<dbReference type="InterPro" id="IPR013105">
    <property type="entry name" value="TPR_2"/>
</dbReference>
<evidence type="ECO:0000256" key="2">
    <source>
        <dbReference type="ARBA" id="ARBA00022803"/>
    </source>
</evidence>
<accession>A0A2S5TE68</accession>
<name>A0A2S5TE68_9GAMM</name>
<comment type="caution">
    <text evidence="4">The sequence shown here is derived from an EMBL/GenBank/DDBJ whole genome shotgun (WGS) entry which is preliminary data.</text>
</comment>
<sequence>MSDAAEPRTEILKRLLRAGEYASALPILEQKIAERPGQAPLHWHRSHCLAALGRQEEALAAVLRVIELNPDFAKAWLRRAELTAALRGDYPEREGDLQLAVALDGSLAAAHRALALVRHQRGRPEEAMAALDRALELDPADGEGYALRALWAGNAARHPVPGEPTVQPSPGVTLSRRGLEAAVADLRRALPLVADGSRYRLQLARRLQDLGRHGEAVAEYDALLAALPAAHLLRNVAEEMRRLAREQGADGRAAALPAPTLADSLEAAAQPAEHAGRRSVEDDLTASLLRNAAQQMRQGKDLSAVLEPLGDPDTLLAVGIADKLFQLGHLPRCDLRPVPAEIFPAFMRRHAAAARQRLSALGFGYLGDFDPRHLAPVLAESTLLRCYRSGEGTVAFSFALRPVWPGWFGWLRLRLAGQPRSVAVVEFETGFDNGDFLVTNNSGEANPFGPGPQVDLLSLSPATSVERLFESHVRRVGDYLRQHAGTAPIAVAGIAELLAMQDRLAEAKNAYRQSIGYVTDEELQRLLGARQDLAERVREQLARLAAA</sequence>
<dbReference type="EMBL" id="PSNW01000007">
    <property type="protein sequence ID" value="PPE73283.1"/>
    <property type="molecule type" value="Genomic_DNA"/>
</dbReference>
<dbReference type="InterPro" id="IPR019734">
    <property type="entry name" value="TPR_rpt"/>
</dbReference>
<reference evidence="4 5" key="1">
    <citation type="submission" date="2018-02" db="EMBL/GenBank/DDBJ databases">
        <title>Genome sequencing of Solimonas sp. HR-BB.</title>
        <authorList>
            <person name="Lee Y."/>
            <person name="Jeon C.O."/>
        </authorList>
    </citation>
    <scope>NUCLEOTIDE SEQUENCE [LARGE SCALE GENOMIC DNA]</scope>
    <source>
        <strain evidence="4 5">HR-BB</strain>
    </source>
</reference>
<dbReference type="AlphaFoldDB" id="A0A2S5TE68"/>
<keyword evidence="5" id="KW-1185">Reference proteome</keyword>
<evidence type="ECO:0000256" key="1">
    <source>
        <dbReference type="ARBA" id="ARBA00022737"/>
    </source>
</evidence>
<evidence type="ECO:0000313" key="5">
    <source>
        <dbReference type="Proteomes" id="UP000238220"/>
    </source>
</evidence>
<organism evidence="4 5">
    <name type="scientific">Solimonas fluminis</name>
    <dbReference type="NCBI Taxonomy" id="2086571"/>
    <lineage>
        <taxon>Bacteria</taxon>
        <taxon>Pseudomonadati</taxon>
        <taxon>Pseudomonadota</taxon>
        <taxon>Gammaproteobacteria</taxon>
        <taxon>Nevskiales</taxon>
        <taxon>Nevskiaceae</taxon>
        <taxon>Solimonas</taxon>
    </lineage>
</organism>
<dbReference type="PANTHER" id="PTHR44858">
    <property type="entry name" value="TETRATRICOPEPTIDE REPEAT PROTEIN 6"/>
    <property type="match status" value="1"/>
</dbReference>
<dbReference type="Pfam" id="PF07719">
    <property type="entry name" value="TPR_2"/>
    <property type="match status" value="1"/>
</dbReference>
<dbReference type="OrthoDB" id="5477554at2"/>
<dbReference type="InterPro" id="IPR050498">
    <property type="entry name" value="Ycf3"/>
</dbReference>
<dbReference type="InterPro" id="IPR011990">
    <property type="entry name" value="TPR-like_helical_dom_sf"/>
</dbReference>
<keyword evidence="2 3" id="KW-0802">TPR repeat</keyword>
<dbReference type="Gene3D" id="1.25.40.10">
    <property type="entry name" value="Tetratricopeptide repeat domain"/>
    <property type="match status" value="2"/>
</dbReference>
<feature type="repeat" description="TPR" evidence="3">
    <location>
        <begin position="108"/>
        <end position="141"/>
    </location>
</feature>
<evidence type="ECO:0000256" key="3">
    <source>
        <dbReference type="PROSITE-ProRule" id="PRU00339"/>
    </source>
</evidence>
<keyword evidence="1" id="KW-0677">Repeat</keyword>
<proteinExistence type="predicted"/>
<dbReference type="PROSITE" id="PS50005">
    <property type="entry name" value="TPR"/>
    <property type="match status" value="1"/>
</dbReference>
<dbReference type="Pfam" id="PF14559">
    <property type="entry name" value="TPR_19"/>
    <property type="match status" value="1"/>
</dbReference>
<dbReference type="Proteomes" id="UP000238220">
    <property type="component" value="Unassembled WGS sequence"/>
</dbReference>
<dbReference type="PANTHER" id="PTHR44858:SF1">
    <property type="entry name" value="UDP-N-ACETYLGLUCOSAMINE--PEPTIDE N-ACETYLGLUCOSAMINYLTRANSFERASE SPINDLY-RELATED"/>
    <property type="match status" value="1"/>
</dbReference>
<gene>
    <name evidence="4" type="ORF">C3942_13495</name>
</gene>
<dbReference type="SMART" id="SM00028">
    <property type="entry name" value="TPR"/>
    <property type="match status" value="3"/>
</dbReference>
<protein>
    <submittedName>
        <fullName evidence="4">Uncharacterized protein</fullName>
    </submittedName>
</protein>
<dbReference type="SUPFAM" id="SSF48452">
    <property type="entry name" value="TPR-like"/>
    <property type="match status" value="1"/>
</dbReference>
<dbReference type="RefSeq" id="WP_104230879.1">
    <property type="nucleotide sequence ID" value="NZ_PSNW01000007.1"/>
</dbReference>